<reference evidence="15 16" key="1">
    <citation type="submission" date="2019-02" db="EMBL/GenBank/DDBJ databases">
        <authorList>
            <person name="Manzano-Marin A."/>
            <person name="Manzano-Marin A."/>
        </authorList>
    </citation>
    <scope>NUCLEOTIDE SEQUENCE [LARGE SCALE GENOMIC DNA]</scope>
    <source>
        <strain evidence="15 16">ErCisplendens/pseudotsugae</strain>
    </source>
</reference>
<keyword evidence="13" id="KW-0448">Lipopolysaccharide biosynthesis</keyword>
<evidence type="ECO:0000256" key="3">
    <source>
        <dbReference type="ARBA" id="ARBA00004756"/>
    </source>
</evidence>
<evidence type="ECO:0000256" key="11">
    <source>
        <dbReference type="ARBA" id="ARBA00022842"/>
    </source>
</evidence>
<dbReference type="CDD" id="cd01630">
    <property type="entry name" value="HAD_KDO-like"/>
    <property type="match status" value="1"/>
</dbReference>
<dbReference type="EC" id="3.1.3.45" evidence="7 13"/>
<feature type="binding site" evidence="14">
    <location>
        <position position="32"/>
    </location>
    <ligand>
        <name>Mg(2+)</name>
        <dbReference type="ChEBI" id="CHEBI:18420"/>
    </ligand>
</feature>
<evidence type="ECO:0000256" key="5">
    <source>
        <dbReference type="ARBA" id="ARBA00005893"/>
    </source>
</evidence>
<dbReference type="GO" id="GO:0009103">
    <property type="term" value="P:lipopolysaccharide biosynthetic process"/>
    <property type="evidence" value="ECO:0007669"/>
    <property type="project" value="UniProtKB-UniRule"/>
</dbReference>
<protein>
    <recommendedName>
        <fullName evidence="8 13">3-deoxy-D-manno-octulosonate 8-phosphate phosphatase KdsC</fullName>
        <ecNumber evidence="7 13">3.1.3.45</ecNumber>
    </recommendedName>
    <alternativeName>
        <fullName evidence="12 13">KDO 8-P phosphatase</fullName>
    </alternativeName>
</protein>
<evidence type="ECO:0000256" key="7">
    <source>
        <dbReference type="ARBA" id="ARBA00013066"/>
    </source>
</evidence>
<accession>A0A451D4T5</accession>
<dbReference type="PIRSF" id="PIRSF006118">
    <property type="entry name" value="KDO8-P_Ptase"/>
    <property type="match status" value="1"/>
</dbReference>
<feature type="binding site" evidence="14">
    <location>
        <position position="125"/>
    </location>
    <ligand>
        <name>Mg(2+)</name>
        <dbReference type="ChEBI" id="CHEBI:18420"/>
    </ligand>
</feature>
<dbReference type="RefSeq" id="WP_197095347.1">
    <property type="nucleotide sequence ID" value="NZ_LR217705.1"/>
</dbReference>
<evidence type="ECO:0000256" key="2">
    <source>
        <dbReference type="ARBA" id="ARBA00001946"/>
    </source>
</evidence>
<dbReference type="Gene3D" id="3.40.50.1000">
    <property type="entry name" value="HAD superfamily/HAD-like"/>
    <property type="match status" value="1"/>
</dbReference>
<dbReference type="UniPathway" id="UPA00030"/>
<dbReference type="UniPathway" id="UPA00357">
    <property type="reaction ID" value="UER00475"/>
</dbReference>
<evidence type="ECO:0000256" key="14">
    <source>
        <dbReference type="PIRSR" id="PIRSR006118-2"/>
    </source>
</evidence>
<dbReference type="PANTHER" id="PTHR21485">
    <property type="entry name" value="HAD SUPERFAMILY MEMBERS CMAS AND KDSC"/>
    <property type="match status" value="1"/>
</dbReference>
<keyword evidence="9 13" id="KW-0479">Metal-binding</keyword>
<dbReference type="AlphaFoldDB" id="A0A451D4T5"/>
<keyword evidence="10 13" id="KW-0378">Hydrolase</keyword>
<sequence>MKNRNAFISTCYGPVSQELMQKAEQVKLLICDVDGVMSNGIIYQGNNGEEFKGFHVRDGYGIHCLLTSKIEVAVITGRQSKLLKDRCATLGIKYLYEDQFDKIQPFYLILEKLKLNAHQVAYIGDDLTDWPVMAKVGLSITVSDAHPILLSKADYITRTAGGRGAVREICDLILISKGKMTIDCVLSSNE</sequence>
<evidence type="ECO:0000256" key="6">
    <source>
        <dbReference type="ARBA" id="ARBA00011881"/>
    </source>
</evidence>
<dbReference type="FunFam" id="3.40.50.1000:FF:000029">
    <property type="entry name" value="3-deoxy-D-manno-octulosonate 8-phosphate phosphatase KdsC"/>
    <property type="match status" value="1"/>
</dbReference>
<evidence type="ECO:0000256" key="8">
    <source>
        <dbReference type="ARBA" id="ARBA00020092"/>
    </source>
</evidence>
<name>A0A451D4T5_9GAMM</name>
<dbReference type="InterPro" id="IPR050793">
    <property type="entry name" value="CMP-NeuNAc_synthase"/>
</dbReference>
<dbReference type="SFLD" id="SFLDS00003">
    <property type="entry name" value="Haloacid_Dehalogenase"/>
    <property type="match status" value="1"/>
</dbReference>
<evidence type="ECO:0000256" key="9">
    <source>
        <dbReference type="ARBA" id="ARBA00022723"/>
    </source>
</evidence>
<comment type="similarity">
    <text evidence="5 13">Belongs to the KdsC family.</text>
</comment>
<dbReference type="Proteomes" id="UP000294338">
    <property type="component" value="Chromosome 1"/>
</dbReference>
<dbReference type="SFLD" id="SFLDG01138">
    <property type="entry name" value="C1.6.2:_Deoxy-d-mannose-octulo"/>
    <property type="match status" value="1"/>
</dbReference>
<dbReference type="Pfam" id="PF08282">
    <property type="entry name" value="Hydrolase_3"/>
    <property type="match status" value="1"/>
</dbReference>
<dbReference type="NCBIfam" id="NF007019">
    <property type="entry name" value="PRK09484.1"/>
    <property type="match status" value="1"/>
</dbReference>
<dbReference type="InterPro" id="IPR023214">
    <property type="entry name" value="HAD_sf"/>
</dbReference>
<evidence type="ECO:0000313" key="15">
    <source>
        <dbReference type="EMBL" id="VFP80743.1"/>
    </source>
</evidence>
<comment type="pathway">
    <text evidence="3 13">Bacterial outer membrane biogenesis; lipopolysaccharide biosynthesis.</text>
</comment>
<proteinExistence type="inferred from homology"/>
<evidence type="ECO:0000256" key="12">
    <source>
        <dbReference type="ARBA" id="ARBA00031051"/>
    </source>
</evidence>
<dbReference type="NCBIfam" id="TIGR01670">
    <property type="entry name" value="KdsC-phosphatas"/>
    <property type="match status" value="1"/>
</dbReference>
<dbReference type="PANTHER" id="PTHR21485:SF3">
    <property type="entry name" value="N-ACYLNEURAMINATE CYTIDYLYLTRANSFERASE"/>
    <property type="match status" value="1"/>
</dbReference>
<evidence type="ECO:0000313" key="16">
    <source>
        <dbReference type="Proteomes" id="UP000294338"/>
    </source>
</evidence>
<evidence type="ECO:0000256" key="1">
    <source>
        <dbReference type="ARBA" id="ARBA00000898"/>
    </source>
</evidence>
<dbReference type="GO" id="GO:0046872">
    <property type="term" value="F:metal ion binding"/>
    <property type="evidence" value="ECO:0007669"/>
    <property type="project" value="UniProtKB-UniRule"/>
</dbReference>
<comment type="function">
    <text evidence="13">Catalyzes the hydrolysis of 3-deoxy-D-manno-octulosonate 8-phosphate (KDO 8-P) to 3-deoxy-D-manno-octulosonate (KDO) and inorganic phosphate.</text>
</comment>
<comment type="catalytic activity">
    <reaction evidence="1 13">
        <text>3-deoxy-alpha-D-manno-2-octulosonate-8-phosphate + H2O = 3-deoxy-alpha-D-manno-oct-2-ulosonate + phosphate</text>
        <dbReference type="Rhea" id="RHEA:11500"/>
        <dbReference type="ChEBI" id="CHEBI:15377"/>
        <dbReference type="ChEBI" id="CHEBI:43474"/>
        <dbReference type="ChEBI" id="CHEBI:85985"/>
        <dbReference type="ChEBI" id="CHEBI:85986"/>
        <dbReference type="EC" id="3.1.3.45"/>
    </reaction>
</comment>
<evidence type="ECO:0000256" key="13">
    <source>
        <dbReference type="PIRNR" id="PIRNR006118"/>
    </source>
</evidence>
<gene>
    <name evidence="15" type="primary">kdsC</name>
    <name evidence="15" type="ORF">ERCISPPS3390_628</name>
</gene>
<dbReference type="InterPro" id="IPR010023">
    <property type="entry name" value="KdsC_fam"/>
</dbReference>
<dbReference type="GO" id="GO:0019143">
    <property type="term" value="F:3-deoxy-manno-octulosonate-8-phosphatase activity"/>
    <property type="evidence" value="ECO:0007669"/>
    <property type="project" value="UniProtKB-UniRule"/>
</dbReference>
<comment type="cofactor">
    <cofactor evidence="2 13 14">
        <name>Mg(2+)</name>
        <dbReference type="ChEBI" id="CHEBI:18420"/>
    </cofactor>
</comment>
<dbReference type="InterPro" id="IPR036412">
    <property type="entry name" value="HAD-like_sf"/>
</dbReference>
<feature type="binding site" evidence="14">
    <location>
        <position position="34"/>
    </location>
    <ligand>
        <name>substrate</name>
    </ligand>
</feature>
<dbReference type="SUPFAM" id="SSF56784">
    <property type="entry name" value="HAD-like"/>
    <property type="match status" value="1"/>
</dbReference>
<keyword evidence="11 13" id="KW-0460">Magnesium</keyword>
<comment type="subunit">
    <text evidence="6 13">Homotetramer.</text>
</comment>
<comment type="pathway">
    <text evidence="4 13">Carbohydrate biosynthesis; 3-deoxy-D-manno-octulosonate biosynthesis; 3-deoxy-D-manno-octulosonate from D-ribulose 5-phosphate: step 3/3.</text>
</comment>
<dbReference type="GO" id="GO:0008781">
    <property type="term" value="F:N-acylneuraminate cytidylyltransferase activity"/>
    <property type="evidence" value="ECO:0007669"/>
    <property type="project" value="TreeGrafter"/>
</dbReference>
<dbReference type="SFLD" id="SFLDG01136">
    <property type="entry name" value="C1.6:_Phosphoserine_Phosphatas"/>
    <property type="match status" value="1"/>
</dbReference>
<evidence type="ECO:0000256" key="10">
    <source>
        <dbReference type="ARBA" id="ARBA00022801"/>
    </source>
</evidence>
<evidence type="ECO:0000256" key="4">
    <source>
        <dbReference type="ARBA" id="ARBA00004807"/>
    </source>
</evidence>
<organism evidence="15 16">
    <name type="scientific">Candidatus Erwinia haradaeae</name>
    <dbReference type="NCBI Taxonomy" id="1922217"/>
    <lineage>
        <taxon>Bacteria</taxon>
        <taxon>Pseudomonadati</taxon>
        <taxon>Pseudomonadota</taxon>
        <taxon>Gammaproteobacteria</taxon>
        <taxon>Enterobacterales</taxon>
        <taxon>Erwiniaceae</taxon>
        <taxon>Erwinia</taxon>
    </lineage>
</organism>
<dbReference type="EMBL" id="LR217705">
    <property type="protein sequence ID" value="VFP80743.1"/>
    <property type="molecule type" value="Genomic_DNA"/>
</dbReference>